<dbReference type="HAMAP" id="MF_01041">
    <property type="entry name" value="UPF0223"/>
    <property type="match status" value="1"/>
</dbReference>
<keyword evidence="3" id="KW-1185">Reference proteome</keyword>
<dbReference type="NCBIfam" id="NF003353">
    <property type="entry name" value="PRK04387.1"/>
    <property type="match status" value="1"/>
</dbReference>
<accession>A0ABW3EF38</accession>
<dbReference type="Pfam" id="PF05256">
    <property type="entry name" value="UPF0223"/>
    <property type="match status" value="1"/>
</dbReference>
<dbReference type="EMBL" id="JBHTIO010000043">
    <property type="protein sequence ID" value="MFD0897952.1"/>
    <property type="molecule type" value="Genomic_DNA"/>
</dbReference>
<evidence type="ECO:0000256" key="1">
    <source>
        <dbReference type="HAMAP-Rule" id="MF_01041"/>
    </source>
</evidence>
<protein>
    <recommendedName>
        <fullName evidence="1">UPF0223 protein ACFQZ7_09485</fullName>
    </recommendedName>
</protein>
<reference evidence="3" key="1">
    <citation type="journal article" date="2019" name="Int. J. Syst. Evol. Microbiol.">
        <title>The Global Catalogue of Microorganisms (GCM) 10K type strain sequencing project: providing services to taxonomists for standard genome sequencing and annotation.</title>
        <authorList>
            <consortium name="The Broad Institute Genomics Platform"/>
            <consortium name="The Broad Institute Genome Sequencing Center for Infectious Disease"/>
            <person name="Wu L."/>
            <person name="Ma J."/>
        </authorList>
    </citation>
    <scope>NUCLEOTIDE SEQUENCE [LARGE SCALE GENOMIC DNA]</scope>
    <source>
        <strain evidence="3">CCM 8925</strain>
    </source>
</reference>
<dbReference type="InterPro" id="IPR023324">
    <property type="entry name" value="BH2638-like_sf"/>
</dbReference>
<dbReference type="RefSeq" id="WP_137637725.1">
    <property type="nucleotide sequence ID" value="NZ_BJDN01000012.1"/>
</dbReference>
<dbReference type="Gene3D" id="1.10.220.80">
    <property type="entry name" value="BH2638-like"/>
    <property type="match status" value="1"/>
</dbReference>
<dbReference type="Proteomes" id="UP001597104">
    <property type="component" value="Unassembled WGS sequence"/>
</dbReference>
<comment type="caution">
    <text evidence="2">The sequence shown here is derived from an EMBL/GenBank/DDBJ whole genome shotgun (WGS) entry which is preliminary data.</text>
</comment>
<dbReference type="SUPFAM" id="SSF158504">
    <property type="entry name" value="BH2638-like"/>
    <property type="match status" value="1"/>
</dbReference>
<sequence length="92" mass="10698">MNNQNYQYPLDPDWTKAELVTVIAFYRVVEQAYEQGCQVTDFLSAYQAFKKIVPGKAAEKRLDREFSQVSGYSSYRAVQTAKQATKRQFKMK</sequence>
<dbReference type="PIRSF" id="PIRSF037260">
    <property type="entry name" value="UPF0223"/>
    <property type="match status" value="1"/>
</dbReference>
<comment type="similarity">
    <text evidence="1">Belongs to the UPF0223 family.</text>
</comment>
<dbReference type="InterPro" id="IPR007920">
    <property type="entry name" value="UPF0223"/>
</dbReference>
<gene>
    <name evidence="2" type="ORF">ACFQZ7_09485</name>
</gene>
<name>A0ABW3EF38_9LACO</name>
<proteinExistence type="inferred from homology"/>
<organism evidence="2 3">
    <name type="scientific">Loigolactobacillus binensis</name>
    <dbReference type="NCBI Taxonomy" id="2559922"/>
    <lineage>
        <taxon>Bacteria</taxon>
        <taxon>Bacillati</taxon>
        <taxon>Bacillota</taxon>
        <taxon>Bacilli</taxon>
        <taxon>Lactobacillales</taxon>
        <taxon>Lactobacillaceae</taxon>
        <taxon>Loigolactobacillus</taxon>
    </lineage>
</organism>
<evidence type="ECO:0000313" key="3">
    <source>
        <dbReference type="Proteomes" id="UP001597104"/>
    </source>
</evidence>
<evidence type="ECO:0000313" key="2">
    <source>
        <dbReference type="EMBL" id="MFD0897952.1"/>
    </source>
</evidence>